<gene>
    <name evidence="1" type="ORF">LTR37_001004</name>
</gene>
<reference evidence="1" key="1">
    <citation type="submission" date="2023-07" db="EMBL/GenBank/DDBJ databases">
        <title>Black Yeasts Isolated from many extreme environments.</title>
        <authorList>
            <person name="Coleine C."/>
            <person name="Stajich J.E."/>
            <person name="Selbmann L."/>
        </authorList>
    </citation>
    <scope>NUCLEOTIDE SEQUENCE</scope>
    <source>
        <strain evidence="1">CCFEE 5714</strain>
    </source>
</reference>
<name>A0ACC3NXD3_9PEZI</name>
<comment type="caution">
    <text evidence="1">The sequence shown here is derived from an EMBL/GenBank/DDBJ whole genome shotgun (WGS) entry which is preliminary data.</text>
</comment>
<evidence type="ECO:0000313" key="1">
    <source>
        <dbReference type="EMBL" id="KAK3724380.1"/>
    </source>
</evidence>
<protein>
    <submittedName>
        <fullName evidence="1">Uncharacterized protein</fullName>
    </submittedName>
</protein>
<dbReference type="Proteomes" id="UP001281147">
    <property type="component" value="Unassembled WGS sequence"/>
</dbReference>
<organism evidence="1 2">
    <name type="scientific">Vermiconidia calcicola</name>
    <dbReference type="NCBI Taxonomy" id="1690605"/>
    <lineage>
        <taxon>Eukaryota</taxon>
        <taxon>Fungi</taxon>
        <taxon>Dikarya</taxon>
        <taxon>Ascomycota</taxon>
        <taxon>Pezizomycotina</taxon>
        <taxon>Dothideomycetes</taxon>
        <taxon>Dothideomycetidae</taxon>
        <taxon>Mycosphaerellales</taxon>
        <taxon>Extremaceae</taxon>
        <taxon>Vermiconidia</taxon>
    </lineage>
</organism>
<evidence type="ECO:0000313" key="2">
    <source>
        <dbReference type="Proteomes" id="UP001281147"/>
    </source>
</evidence>
<proteinExistence type="predicted"/>
<sequence length="438" mass="48346">MRIFTGHHPRLLKLPIMTSNTHIHVVSKQDIAEHCVLEHLVSSPSPSKDGHIRIRTYVIALTNNNLSYAQLGTPMGWWNAFPVPSGLPAPYNNNQYGIVPAWGYGEVLESRVPHIVTGMLLWGFWPTMDLPVDLELIQADVPGHWIEISESRKNLMALYRRYMLRDAAARSDSIDSRRLEEMAWEAGLQSVWEAGYLLNKAIFSKQPIHPLGSGDWNERQADLSSAVVVCLSALSKTGRSFIDGLVSHRSTEERPLGLLAVASTPNENLIAEAKISTKFASYETMTASETLQWEVLQNAHKIVIVDCGGRGDSFPRLIASLGDQYPQAEIIVVGVGGNPNIRTAEDLTAWRQQNSAGEMTNVRMNATAVRDAVMMRDGAEEYFKELPGAWKSFTKSQIVSDLQLVFGAGCTGDEGLEGGWTKLCESKVAGNSVLAYKL</sequence>
<keyword evidence="2" id="KW-1185">Reference proteome</keyword>
<dbReference type="EMBL" id="JAUTXU010000005">
    <property type="protein sequence ID" value="KAK3724380.1"/>
    <property type="molecule type" value="Genomic_DNA"/>
</dbReference>
<accession>A0ACC3NXD3</accession>